<dbReference type="Proteomes" id="UP000005510">
    <property type="component" value="Unassembled WGS sequence"/>
</dbReference>
<reference evidence="1 2" key="2">
    <citation type="submission" date="2008-10" db="EMBL/GenBank/DDBJ databases">
        <authorList>
            <person name="Fulton L."/>
            <person name="Clifton S."/>
            <person name="Fulton B."/>
            <person name="Xu J."/>
            <person name="Minx P."/>
            <person name="Pepin K.H."/>
            <person name="Johnson M."/>
            <person name="Bhonagiri V."/>
            <person name="Nash W.E."/>
            <person name="Mardis E.R."/>
            <person name="Wilson R.K."/>
        </authorList>
    </citation>
    <scope>NUCLEOTIDE SEQUENCE [LARGE SCALE GENOMIC DNA]</scope>
    <source>
        <strain evidence="1 2">DSM 18315</strain>
    </source>
</reference>
<evidence type="ECO:0000313" key="2">
    <source>
        <dbReference type="Proteomes" id="UP000005510"/>
    </source>
</evidence>
<proteinExistence type="predicted"/>
<reference evidence="1 2" key="1">
    <citation type="submission" date="2008-10" db="EMBL/GenBank/DDBJ databases">
        <title>Draft genome sequence of Parabacteroides johnsonii (DSM 18315).</title>
        <authorList>
            <person name="Sudarsanam P."/>
            <person name="Ley R."/>
            <person name="Guruge J."/>
            <person name="Turnbaugh P.J."/>
            <person name="Mahowald M."/>
            <person name="Liep D."/>
            <person name="Gordon J."/>
        </authorList>
    </citation>
    <scope>NUCLEOTIDE SEQUENCE [LARGE SCALE GENOMIC DNA]</scope>
    <source>
        <strain evidence="1 2">DSM 18315</strain>
    </source>
</reference>
<organism evidence="1 2">
    <name type="scientific">Parabacteroides johnsonii DSM 18315</name>
    <dbReference type="NCBI Taxonomy" id="537006"/>
    <lineage>
        <taxon>Bacteria</taxon>
        <taxon>Pseudomonadati</taxon>
        <taxon>Bacteroidota</taxon>
        <taxon>Bacteroidia</taxon>
        <taxon>Bacteroidales</taxon>
        <taxon>Tannerellaceae</taxon>
        <taxon>Parabacteroides</taxon>
    </lineage>
</organism>
<sequence length="52" mass="5948">MKTVVKIMFVQVHKKAALPIIRMDAAFLLLSSETVSRFPLCKDFVNLRSKIL</sequence>
<dbReference type="AlphaFoldDB" id="B7B5U4"/>
<accession>B7B5U4</accession>
<dbReference type="HOGENOM" id="CLU_209158_0_0_10"/>
<protein>
    <submittedName>
        <fullName evidence="1">Uncharacterized protein</fullName>
    </submittedName>
</protein>
<name>B7B5U4_9BACT</name>
<dbReference type="EMBL" id="ABYH01000032">
    <property type="protein sequence ID" value="EEC98221.1"/>
    <property type="molecule type" value="Genomic_DNA"/>
</dbReference>
<gene>
    <name evidence="1" type="ORF">PRABACTJOHN_00388</name>
</gene>
<evidence type="ECO:0000313" key="1">
    <source>
        <dbReference type="EMBL" id="EEC98221.1"/>
    </source>
</evidence>
<comment type="caution">
    <text evidence="1">The sequence shown here is derived from an EMBL/GenBank/DDBJ whole genome shotgun (WGS) entry which is preliminary data.</text>
</comment>